<organism evidence="3 4">
    <name type="scientific">Caldibacillus thermoamylovorans</name>
    <dbReference type="NCBI Taxonomy" id="35841"/>
    <lineage>
        <taxon>Bacteria</taxon>
        <taxon>Bacillati</taxon>
        <taxon>Bacillota</taxon>
        <taxon>Bacilli</taxon>
        <taxon>Bacillales</taxon>
        <taxon>Bacillaceae</taxon>
        <taxon>Caldibacillus</taxon>
    </lineage>
</organism>
<dbReference type="PIRSF" id="PIRSF026631">
    <property type="entry name" value="UCP026631"/>
    <property type="match status" value="1"/>
</dbReference>
<feature type="domain" description="YdbS-like PH" evidence="2">
    <location>
        <begin position="409"/>
        <end position="485"/>
    </location>
</feature>
<dbReference type="RefSeq" id="WP_052480356.1">
    <property type="nucleotide sequence ID" value="NZ_JAQEZG010000007.1"/>
</dbReference>
<feature type="transmembrane region" description="Helical" evidence="1">
    <location>
        <begin position="12"/>
        <end position="33"/>
    </location>
</feature>
<dbReference type="Proteomes" id="UP000032076">
    <property type="component" value="Unassembled WGS sequence"/>
</dbReference>
<evidence type="ECO:0000313" key="4">
    <source>
        <dbReference type="Proteomes" id="UP000032076"/>
    </source>
</evidence>
<keyword evidence="1" id="KW-0472">Membrane</keyword>
<protein>
    <recommendedName>
        <fullName evidence="2">YdbS-like PH domain-containing protein</fullName>
    </recommendedName>
</protein>
<comment type="caution">
    <text evidence="3">The sequence shown here is derived from an EMBL/GenBank/DDBJ whole genome shotgun (WGS) entry which is preliminary data.</text>
</comment>
<accession>A0ABD4A6I4</accession>
<name>A0ABD4A6I4_9BACI</name>
<feature type="domain" description="YdbS-like PH" evidence="2">
    <location>
        <begin position="67"/>
        <end position="148"/>
    </location>
</feature>
<feature type="transmembrane region" description="Helical" evidence="1">
    <location>
        <begin position="192"/>
        <end position="213"/>
    </location>
</feature>
<dbReference type="AlphaFoldDB" id="A0ABD4A6I4"/>
<dbReference type="Pfam" id="PF03703">
    <property type="entry name" value="bPH_2"/>
    <property type="match status" value="3"/>
</dbReference>
<dbReference type="PANTHER" id="PTHR34473:SF2">
    <property type="entry name" value="UPF0699 TRANSMEMBRANE PROTEIN YDBT"/>
    <property type="match status" value="1"/>
</dbReference>
<feature type="transmembrane region" description="Helical" evidence="1">
    <location>
        <begin position="45"/>
        <end position="68"/>
    </location>
</feature>
<feature type="domain" description="YdbS-like PH" evidence="2">
    <location>
        <begin position="266"/>
        <end position="332"/>
    </location>
</feature>
<feature type="transmembrane region" description="Helical" evidence="1">
    <location>
        <begin position="368"/>
        <end position="386"/>
    </location>
</feature>
<keyword evidence="1" id="KW-1133">Transmembrane helix</keyword>
<evidence type="ECO:0000313" key="3">
    <source>
        <dbReference type="EMBL" id="KIO72797.1"/>
    </source>
</evidence>
<dbReference type="PANTHER" id="PTHR34473">
    <property type="entry name" value="UPF0699 TRANSMEMBRANE PROTEIN YDBS"/>
    <property type="match status" value="1"/>
</dbReference>
<evidence type="ECO:0000259" key="2">
    <source>
        <dbReference type="Pfam" id="PF03703"/>
    </source>
</evidence>
<keyword evidence="1" id="KW-0812">Transmembrane</keyword>
<dbReference type="InterPro" id="IPR014529">
    <property type="entry name" value="UCP026631"/>
</dbReference>
<feature type="transmembrane region" description="Helical" evidence="1">
    <location>
        <begin position="233"/>
        <end position="257"/>
    </location>
</feature>
<reference evidence="3 4" key="1">
    <citation type="submission" date="2015-01" db="EMBL/GenBank/DDBJ databases">
        <title>Draft Genome Sequences of Four Bacillus thermoamylovorans Strains, Isolated From Food Products.</title>
        <authorList>
            <person name="Krawcyk A.O."/>
            <person name="Berendsen E.M."/>
            <person name="Eijlander R.T."/>
            <person name="de Jong A."/>
            <person name="Wells-Bennik M."/>
            <person name="Kuipers O.P."/>
        </authorList>
    </citation>
    <scope>NUCLEOTIDE SEQUENCE [LARGE SCALE GENOMIC DNA]</scope>
    <source>
        <strain evidence="3 4">B4167</strain>
    </source>
</reference>
<evidence type="ECO:0000256" key="1">
    <source>
        <dbReference type="SAM" id="Phobius"/>
    </source>
</evidence>
<sequence length="494" mass="56561">MFEKKRMHPISVILFILKNIKDAVLPIIFMFILGGSGEDASTLDLLFRFGIPSVIIFFTIISGIINWFRFTYWIEDEELRIEHGLFVRKKRYIPFERIQSISVTEGLLQQIFGLAKITVETAGGALDESEAQLIAIKKEEAENIQSYIKKSKKKQSIPTEASGEQMATIAVDTSISDEEPVDIIYQASMKNIFLLAITSGGAIGVITAVIAFFSQFDELIPYEKIYTEAQLFIASSISLFIILSLFIIVFAYLIAIVQTMLKYYDYKVEKTEKNLIISHGLLEKRKIIVPFHRIQGIEIIENPLRRLFGYVTFQVINEGGTDMKEPGKVIICPLIKKQEITAIVKSCLPDYQVDVELGTLPDRAKIRYMLRPAYVISIPVIIGGYFLRPFGWLLLVLIPLSMLFGYQSYRGAGWNMSGHQLTLRSRWIQTRTFYTFKNRIQSLEISKNWFQRRKSLGTIYSHVMSGSGRVADLDESDANAIYQWYSRTEKYEVE</sequence>
<proteinExistence type="predicted"/>
<dbReference type="InterPro" id="IPR005182">
    <property type="entry name" value="YdbS-like_PH"/>
</dbReference>
<gene>
    <name evidence="3" type="ORF">B4167_2739</name>
</gene>
<dbReference type="EMBL" id="JXLU01000081">
    <property type="protein sequence ID" value="KIO72797.1"/>
    <property type="molecule type" value="Genomic_DNA"/>
</dbReference>